<keyword evidence="4 6" id="KW-1133">Transmembrane helix</keyword>
<protein>
    <recommendedName>
        <fullName evidence="9">YhhN-like protein</fullName>
    </recommendedName>
</protein>
<sequence>MSKSSIIKSLILLNITLYFAFLIIDITNKDTGTIYSQFLKYSTILLCFVISLLIDKDGFNEKDTKFLHIALFFTTLADLFLVILNILSPGLIFFILVQLTYIKRHLSIYKPSKKIIFLVLFVYLVLLISLFPLKPTYIDWGLYFLGITYGVILITSLLIALSTLKKKSYPKENSIIIALGMFLFFMCDLNVGLMNILRGYNFYIAFLIWLFYFPSQLLLSLSGFSFKYLKSLF</sequence>
<dbReference type="PANTHER" id="PTHR31885:SF6">
    <property type="entry name" value="GH04784P"/>
    <property type="match status" value="1"/>
</dbReference>
<dbReference type="Proteomes" id="UP000184241">
    <property type="component" value="Unassembled WGS sequence"/>
</dbReference>
<dbReference type="EMBL" id="FQXU01000010">
    <property type="protein sequence ID" value="SHI26156.1"/>
    <property type="molecule type" value="Genomic_DNA"/>
</dbReference>
<accession>A0A1M5ZPX7</accession>
<feature type="transmembrane region" description="Helical" evidence="6">
    <location>
        <begin position="140"/>
        <end position="164"/>
    </location>
</feature>
<feature type="transmembrane region" description="Helical" evidence="6">
    <location>
        <begin position="115"/>
        <end position="134"/>
    </location>
</feature>
<evidence type="ECO:0000256" key="6">
    <source>
        <dbReference type="SAM" id="Phobius"/>
    </source>
</evidence>
<evidence type="ECO:0000256" key="3">
    <source>
        <dbReference type="ARBA" id="ARBA00022692"/>
    </source>
</evidence>
<feature type="transmembrane region" description="Helical" evidence="6">
    <location>
        <begin position="38"/>
        <end position="54"/>
    </location>
</feature>
<evidence type="ECO:0008006" key="9">
    <source>
        <dbReference type="Google" id="ProtNLM"/>
    </source>
</evidence>
<reference evidence="7 8" key="1">
    <citation type="submission" date="2016-11" db="EMBL/GenBank/DDBJ databases">
        <authorList>
            <person name="Jaros S."/>
            <person name="Januszkiewicz K."/>
            <person name="Wedrychowicz H."/>
        </authorList>
    </citation>
    <scope>NUCLEOTIDE SEQUENCE [LARGE SCALE GENOMIC DNA]</scope>
    <source>
        <strain evidence="7 8">DSM 6191</strain>
    </source>
</reference>
<name>A0A1M5ZPX7_9CLOT</name>
<gene>
    <name evidence="7" type="ORF">SAMN02745941_03208</name>
</gene>
<dbReference type="PANTHER" id="PTHR31885">
    <property type="entry name" value="GH04784P"/>
    <property type="match status" value="1"/>
</dbReference>
<evidence type="ECO:0000313" key="7">
    <source>
        <dbReference type="EMBL" id="SHI26156.1"/>
    </source>
</evidence>
<evidence type="ECO:0000313" key="8">
    <source>
        <dbReference type="Proteomes" id="UP000184241"/>
    </source>
</evidence>
<evidence type="ECO:0000256" key="2">
    <source>
        <dbReference type="ARBA" id="ARBA00007375"/>
    </source>
</evidence>
<feature type="transmembrane region" description="Helical" evidence="6">
    <location>
        <begin position="203"/>
        <end position="226"/>
    </location>
</feature>
<proteinExistence type="inferred from homology"/>
<keyword evidence="5 6" id="KW-0472">Membrane</keyword>
<dbReference type="GO" id="GO:0016787">
    <property type="term" value="F:hydrolase activity"/>
    <property type="evidence" value="ECO:0007669"/>
    <property type="project" value="TreeGrafter"/>
</dbReference>
<organism evidence="7 8">
    <name type="scientific">Clostridium intestinale DSM 6191</name>
    <dbReference type="NCBI Taxonomy" id="1121320"/>
    <lineage>
        <taxon>Bacteria</taxon>
        <taxon>Bacillati</taxon>
        <taxon>Bacillota</taxon>
        <taxon>Clostridia</taxon>
        <taxon>Eubacteriales</taxon>
        <taxon>Clostridiaceae</taxon>
        <taxon>Clostridium</taxon>
    </lineage>
</organism>
<evidence type="ECO:0000256" key="4">
    <source>
        <dbReference type="ARBA" id="ARBA00022989"/>
    </source>
</evidence>
<dbReference type="AlphaFoldDB" id="A0A1M5ZPX7"/>
<comment type="similarity">
    <text evidence="2">Belongs to the TMEM86 family.</text>
</comment>
<feature type="transmembrane region" description="Helical" evidence="6">
    <location>
        <begin position="6"/>
        <end position="26"/>
    </location>
</feature>
<dbReference type="InterPro" id="IPR012506">
    <property type="entry name" value="TMEM86B-like"/>
</dbReference>
<feature type="transmembrane region" description="Helical" evidence="6">
    <location>
        <begin position="66"/>
        <end position="94"/>
    </location>
</feature>
<feature type="transmembrane region" description="Helical" evidence="6">
    <location>
        <begin position="176"/>
        <end position="197"/>
    </location>
</feature>
<evidence type="ECO:0000256" key="5">
    <source>
        <dbReference type="ARBA" id="ARBA00023136"/>
    </source>
</evidence>
<evidence type="ECO:0000256" key="1">
    <source>
        <dbReference type="ARBA" id="ARBA00004141"/>
    </source>
</evidence>
<dbReference type="RefSeq" id="WP_073021064.1">
    <property type="nucleotide sequence ID" value="NZ_FQXU01000010.1"/>
</dbReference>
<comment type="subcellular location">
    <subcellularLocation>
        <location evidence="1">Membrane</location>
        <topology evidence="1">Multi-pass membrane protein</topology>
    </subcellularLocation>
</comment>
<keyword evidence="3 6" id="KW-0812">Transmembrane</keyword>
<dbReference type="GO" id="GO:0016020">
    <property type="term" value="C:membrane"/>
    <property type="evidence" value="ECO:0007669"/>
    <property type="project" value="UniProtKB-SubCell"/>
</dbReference>